<dbReference type="SUPFAM" id="SSF51197">
    <property type="entry name" value="Clavaminate synthase-like"/>
    <property type="match status" value="1"/>
</dbReference>
<reference evidence="1 2" key="1">
    <citation type="submission" date="2011-11" db="EMBL/GenBank/DDBJ databases">
        <title>The Genome Sequence of Dialister succinatiphilus YIT 11850.</title>
        <authorList>
            <consortium name="The Broad Institute Genome Sequencing Platform"/>
            <person name="Earl A."/>
            <person name="Ward D."/>
            <person name="Feldgarden M."/>
            <person name="Gevers D."/>
            <person name="Morotomi M."/>
            <person name="Young S.K."/>
            <person name="Zeng Q."/>
            <person name="Gargeya S."/>
            <person name="Fitzgerald M."/>
            <person name="Haas B."/>
            <person name="Abouelleil A."/>
            <person name="Alvarado L."/>
            <person name="Arachchi H.M."/>
            <person name="Berlin A."/>
            <person name="Brown A."/>
            <person name="Chapman S.B."/>
            <person name="Dunbar C."/>
            <person name="Gearin G."/>
            <person name="Goldberg J."/>
            <person name="Griggs A."/>
            <person name="Gujja S."/>
            <person name="Heiman D."/>
            <person name="Howarth C."/>
            <person name="Lui A."/>
            <person name="MacDonald P.J.P."/>
            <person name="Montmayeur A."/>
            <person name="Murphy C."/>
            <person name="Neiman D."/>
            <person name="Pearson M."/>
            <person name="Priest M."/>
            <person name="Roberts A."/>
            <person name="Saif S."/>
            <person name="Shea T."/>
            <person name="Sisk P."/>
            <person name="Stolte C."/>
            <person name="Sykes S."/>
            <person name="Wortman J."/>
            <person name="Nusbaum C."/>
            <person name="Birren B."/>
        </authorList>
    </citation>
    <scope>NUCLEOTIDE SEQUENCE [LARGE SCALE GENOMIC DNA]</scope>
    <source>
        <strain evidence="1 2">YIT 11850</strain>
    </source>
</reference>
<keyword evidence="2" id="KW-1185">Reference proteome</keyword>
<dbReference type="Proteomes" id="UP000003277">
    <property type="component" value="Unassembled WGS sequence"/>
</dbReference>
<dbReference type="EMBL" id="ADLT01000018">
    <property type="protein sequence ID" value="EHO63259.1"/>
    <property type="molecule type" value="Genomic_DNA"/>
</dbReference>
<dbReference type="eggNOG" id="COG2731">
    <property type="taxonomic scope" value="Bacteria"/>
</dbReference>
<dbReference type="PANTHER" id="PTHR34986">
    <property type="entry name" value="EVOLVED BETA-GALACTOSIDASE SUBUNIT BETA"/>
    <property type="match status" value="1"/>
</dbReference>
<dbReference type="STRING" id="742743.HMPREF9453_00849"/>
<dbReference type="HOGENOM" id="CLU_107139_3_0_9"/>
<evidence type="ECO:0000313" key="1">
    <source>
        <dbReference type="EMBL" id="EHO63259.1"/>
    </source>
</evidence>
<dbReference type="AlphaFoldDB" id="H1CZR1"/>
<dbReference type="Pfam" id="PF04074">
    <property type="entry name" value="DUF386"/>
    <property type="match status" value="1"/>
</dbReference>
<dbReference type="InterPro" id="IPR004375">
    <property type="entry name" value="NanQ/TabA/YiaL"/>
</dbReference>
<evidence type="ECO:0000313" key="2">
    <source>
        <dbReference type="Proteomes" id="UP000003277"/>
    </source>
</evidence>
<dbReference type="InterPro" id="IPR037012">
    <property type="entry name" value="NanQ/TabA/YiaL_sf"/>
</dbReference>
<evidence type="ECO:0008006" key="3">
    <source>
        <dbReference type="Google" id="ProtNLM"/>
    </source>
</evidence>
<dbReference type="OrthoDB" id="9792756at2"/>
<protein>
    <recommendedName>
        <fullName evidence="3">YhcH/YjgK/YiaL family protein</fullName>
    </recommendedName>
</protein>
<proteinExistence type="predicted"/>
<dbReference type="RefSeq" id="WP_008859353.1">
    <property type="nucleotide sequence ID" value="NZ_JH591187.1"/>
</dbReference>
<organism evidence="1 2">
    <name type="scientific">Dialister succinatiphilus YIT 11850</name>
    <dbReference type="NCBI Taxonomy" id="742743"/>
    <lineage>
        <taxon>Bacteria</taxon>
        <taxon>Bacillati</taxon>
        <taxon>Bacillota</taxon>
        <taxon>Negativicutes</taxon>
        <taxon>Veillonellales</taxon>
        <taxon>Veillonellaceae</taxon>
        <taxon>Dialister</taxon>
    </lineage>
</organism>
<name>H1CZR1_9FIRM</name>
<dbReference type="NCBIfam" id="TIGR00022">
    <property type="entry name" value="YhcH/YjgK/YiaL family protein"/>
    <property type="match status" value="1"/>
</dbReference>
<dbReference type="PANTHER" id="PTHR34986:SF1">
    <property type="entry name" value="PROTEIN YIAL"/>
    <property type="match status" value="1"/>
</dbReference>
<dbReference type="PATRIC" id="fig|742743.3.peg.864"/>
<gene>
    <name evidence="1" type="ORF">HMPREF9453_00849</name>
</gene>
<sequence length="157" mass="18337">MITGDIHHLEAYEKQLPPFISQCLRAVRDFDFASVPDGKYELLGCTMSVESPVTEPEEDRKLEGHKKFIDIQYEIRGEEEWIGVETIFDSPRVVESHEDRDLYFFASHKEKESKVYFTEGRFAVFFPEDLHRPLCQGKQGKEILRKAVMKVPVDKVR</sequence>
<accession>H1CZR1</accession>
<comment type="caution">
    <text evidence="1">The sequence shown here is derived from an EMBL/GenBank/DDBJ whole genome shotgun (WGS) entry which is preliminary data.</text>
</comment>
<dbReference type="GO" id="GO:0005829">
    <property type="term" value="C:cytosol"/>
    <property type="evidence" value="ECO:0007669"/>
    <property type="project" value="TreeGrafter"/>
</dbReference>
<dbReference type="Gene3D" id="2.60.120.370">
    <property type="entry name" value="YhcH/YjgK/YiaL"/>
    <property type="match status" value="1"/>
</dbReference>